<evidence type="ECO:0000313" key="1">
    <source>
        <dbReference type="EMBL" id="GES83226.1"/>
    </source>
</evidence>
<name>A0A8H3QKY6_9GLOM</name>
<reference evidence="1" key="1">
    <citation type="submission" date="2019-10" db="EMBL/GenBank/DDBJ databases">
        <title>Conservation and host-specific expression of non-tandemly repeated heterogenous ribosome RNA gene in arbuscular mycorrhizal fungi.</title>
        <authorList>
            <person name="Maeda T."/>
            <person name="Kobayashi Y."/>
            <person name="Nakagawa T."/>
            <person name="Ezawa T."/>
            <person name="Yamaguchi K."/>
            <person name="Bino T."/>
            <person name="Nishimoto Y."/>
            <person name="Shigenobu S."/>
            <person name="Kawaguchi M."/>
        </authorList>
    </citation>
    <scope>NUCLEOTIDE SEQUENCE</scope>
    <source>
        <strain evidence="1">HR1</strain>
    </source>
</reference>
<dbReference type="AlphaFoldDB" id="A0A8H3QKY6"/>
<organism evidence="1 2">
    <name type="scientific">Rhizophagus clarus</name>
    <dbReference type="NCBI Taxonomy" id="94130"/>
    <lineage>
        <taxon>Eukaryota</taxon>
        <taxon>Fungi</taxon>
        <taxon>Fungi incertae sedis</taxon>
        <taxon>Mucoromycota</taxon>
        <taxon>Glomeromycotina</taxon>
        <taxon>Glomeromycetes</taxon>
        <taxon>Glomerales</taxon>
        <taxon>Glomeraceae</taxon>
        <taxon>Rhizophagus</taxon>
    </lineage>
</organism>
<dbReference type="EMBL" id="BLAL01000068">
    <property type="protein sequence ID" value="GES83226.1"/>
    <property type="molecule type" value="Genomic_DNA"/>
</dbReference>
<dbReference type="OrthoDB" id="2333384at2759"/>
<comment type="caution">
    <text evidence="1">The sequence shown here is derived from an EMBL/GenBank/DDBJ whole genome shotgun (WGS) entry which is preliminary data.</text>
</comment>
<gene>
    <name evidence="1" type="ORF">RCL2_001038700</name>
</gene>
<sequence>MYLWQPSTEIGHELVTDLDLPFEFEIPEDKKEKLIEVLVPLSRCSEALIKLKLTSQKLDLRVRKISTCLKTFVQYFVDRRSEERKRLHSKHIITDSDVLMTSVGTNTIFEANTLKRIPSNVPPTGKTKYMSISNQIQIKVTFERSRHNVMIMKDNRWKKFLA</sequence>
<proteinExistence type="predicted"/>
<protein>
    <submittedName>
        <fullName evidence="1">Uncharacterized protein</fullName>
    </submittedName>
</protein>
<evidence type="ECO:0000313" key="2">
    <source>
        <dbReference type="Proteomes" id="UP000615446"/>
    </source>
</evidence>
<dbReference type="Proteomes" id="UP000615446">
    <property type="component" value="Unassembled WGS sequence"/>
</dbReference>
<accession>A0A8H3QKY6</accession>